<proteinExistence type="predicted"/>
<dbReference type="AlphaFoldDB" id="A0A914HG88"/>
<dbReference type="WBParaSite" id="Gr19_v10_g16677.t1">
    <property type="protein sequence ID" value="Gr19_v10_g16677.t1"/>
    <property type="gene ID" value="Gr19_v10_g16677"/>
</dbReference>
<accession>A0A914HG88</accession>
<feature type="region of interest" description="Disordered" evidence="1">
    <location>
        <begin position="79"/>
        <end position="116"/>
    </location>
</feature>
<evidence type="ECO:0000313" key="2">
    <source>
        <dbReference type="Proteomes" id="UP000887572"/>
    </source>
</evidence>
<evidence type="ECO:0000313" key="3">
    <source>
        <dbReference type="WBParaSite" id="Gr19_v10_g16677.t1"/>
    </source>
</evidence>
<organism evidence="2 3">
    <name type="scientific">Globodera rostochiensis</name>
    <name type="common">Golden nematode worm</name>
    <name type="synonym">Heterodera rostochiensis</name>
    <dbReference type="NCBI Taxonomy" id="31243"/>
    <lineage>
        <taxon>Eukaryota</taxon>
        <taxon>Metazoa</taxon>
        <taxon>Ecdysozoa</taxon>
        <taxon>Nematoda</taxon>
        <taxon>Chromadorea</taxon>
        <taxon>Rhabditida</taxon>
        <taxon>Tylenchina</taxon>
        <taxon>Tylenchomorpha</taxon>
        <taxon>Tylenchoidea</taxon>
        <taxon>Heteroderidae</taxon>
        <taxon>Heteroderinae</taxon>
        <taxon>Globodera</taxon>
    </lineage>
</organism>
<evidence type="ECO:0000256" key="1">
    <source>
        <dbReference type="SAM" id="MobiDB-lite"/>
    </source>
</evidence>
<name>A0A914HG88_GLORO</name>
<keyword evidence="2" id="KW-1185">Reference proteome</keyword>
<reference evidence="3" key="1">
    <citation type="submission" date="2022-11" db="UniProtKB">
        <authorList>
            <consortium name="WormBaseParasite"/>
        </authorList>
    </citation>
    <scope>IDENTIFICATION</scope>
</reference>
<feature type="compositionally biased region" description="Polar residues" evidence="1">
    <location>
        <begin position="100"/>
        <end position="116"/>
    </location>
</feature>
<protein>
    <submittedName>
        <fullName evidence="3">Uncharacterized protein</fullName>
    </submittedName>
</protein>
<sequence>MTTIVSSRKKKCRADWKNNQSINALQSLTLSVRIEKERDRETIVQPPPADVWGTGGGWLEFEMGRTREEAVGRRETRLFIDASSHPPRGRTDEHRRRTLPLQQCRSSTTASADGAG</sequence>
<dbReference type="Proteomes" id="UP000887572">
    <property type="component" value="Unplaced"/>
</dbReference>